<gene>
    <name evidence="4" type="ORF">ELQ90_01585</name>
</gene>
<keyword evidence="5" id="KW-1185">Reference proteome</keyword>
<evidence type="ECO:0000259" key="3">
    <source>
        <dbReference type="Pfam" id="PF00248"/>
    </source>
</evidence>
<feature type="domain" description="NADP-dependent oxidoreductase" evidence="3">
    <location>
        <begin position="32"/>
        <end position="306"/>
    </location>
</feature>
<dbReference type="SUPFAM" id="SSF51430">
    <property type="entry name" value="NAD(P)-linked oxidoreductase"/>
    <property type="match status" value="1"/>
</dbReference>
<feature type="compositionally biased region" description="Low complexity" evidence="2">
    <location>
        <begin position="337"/>
        <end position="350"/>
    </location>
</feature>
<feature type="region of interest" description="Disordered" evidence="2">
    <location>
        <begin position="330"/>
        <end position="373"/>
    </location>
</feature>
<dbReference type="EMBL" id="RZNB01000001">
    <property type="protein sequence ID" value="RWZ52668.1"/>
    <property type="molecule type" value="Genomic_DNA"/>
</dbReference>
<evidence type="ECO:0000313" key="5">
    <source>
        <dbReference type="Proteomes" id="UP000288547"/>
    </source>
</evidence>
<dbReference type="GO" id="GO:0005829">
    <property type="term" value="C:cytosol"/>
    <property type="evidence" value="ECO:0007669"/>
    <property type="project" value="TreeGrafter"/>
</dbReference>
<name>A0A3S3Z645_9MICO</name>
<dbReference type="PANTHER" id="PTHR43364:SF4">
    <property type="entry name" value="NAD(P)-LINKED OXIDOREDUCTASE SUPERFAMILY PROTEIN"/>
    <property type="match status" value="1"/>
</dbReference>
<evidence type="ECO:0000313" key="4">
    <source>
        <dbReference type="EMBL" id="RWZ52668.1"/>
    </source>
</evidence>
<dbReference type="InterPro" id="IPR050523">
    <property type="entry name" value="AKR_Detox_Biosynth"/>
</dbReference>
<dbReference type="Pfam" id="PF00248">
    <property type="entry name" value="Aldo_ket_red"/>
    <property type="match status" value="1"/>
</dbReference>
<sequence>MTNPLPPTPLPSAPLGTSGLDITRVGLGAFAIGGSAWSYGWGVQDDDESVQTILAAVNAGVDWIDTAAVYGRGHSEAVVGAALRQLSDDERPLVFTKGGLVWSEDDALDTGERKVGDPDSLRREVDDSLRRLGVDTIDLYQMHWPAEDGTPLEEYWSALVDLRTAGKVRAIGLSNHDVDELTRAEAIGHVDSLQPPFSAIYRDAASDVIPWCAANGTGVIVYSPMQSGLLTGSFSAERAAALPANDWRSRHDDFRGDGLVRNLAVADALTEIATTRGVTTAEAAIGWVLGFPGVTAAIVGARRGGHRTDRCRIGPARPVSPVCRFAFHRSGTPPVTGGAARGPSRGPASGTSRRRCPSSGHAPRSSTRWWRST</sequence>
<dbReference type="Gene3D" id="3.20.20.100">
    <property type="entry name" value="NADP-dependent oxidoreductase domain"/>
    <property type="match status" value="1"/>
</dbReference>
<dbReference type="InterPro" id="IPR023210">
    <property type="entry name" value="NADP_OxRdtase_dom"/>
</dbReference>
<feature type="compositionally biased region" description="Polar residues" evidence="2">
    <location>
        <begin position="364"/>
        <end position="373"/>
    </location>
</feature>
<dbReference type="Proteomes" id="UP000288547">
    <property type="component" value="Unassembled WGS sequence"/>
</dbReference>
<comment type="caution">
    <text evidence="4">The sequence shown here is derived from an EMBL/GenBank/DDBJ whole genome shotgun (WGS) entry which is preliminary data.</text>
</comment>
<dbReference type="AlphaFoldDB" id="A0A3S3Z645"/>
<dbReference type="InterPro" id="IPR036812">
    <property type="entry name" value="NAD(P)_OxRdtase_dom_sf"/>
</dbReference>
<dbReference type="OrthoDB" id="9768793at2"/>
<organism evidence="4 5">
    <name type="scientific">Labedella phragmitis</name>
    <dbReference type="NCBI Taxonomy" id="2498849"/>
    <lineage>
        <taxon>Bacteria</taxon>
        <taxon>Bacillati</taxon>
        <taxon>Actinomycetota</taxon>
        <taxon>Actinomycetes</taxon>
        <taxon>Micrococcales</taxon>
        <taxon>Microbacteriaceae</taxon>
        <taxon>Labedella</taxon>
    </lineage>
</organism>
<dbReference type="PANTHER" id="PTHR43364">
    <property type="entry name" value="NADH-SPECIFIC METHYLGLYOXAL REDUCTASE-RELATED"/>
    <property type="match status" value="1"/>
</dbReference>
<dbReference type="RefSeq" id="WP_128493510.1">
    <property type="nucleotide sequence ID" value="NZ_RZNB01000001.1"/>
</dbReference>
<protein>
    <submittedName>
        <fullName evidence="4">Aldo/keto reductase</fullName>
    </submittedName>
</protein>
<dbReference type="CDD" id="cd19102">
    <property type="entry name" value="AKR_unchar"/>
    <property type="match status" value="1"/>
</dbReference>
<keyword evidence="1" id="KW-0560">Oxidoreductase</keyword>
<proteinExistence type="predicted"/>
<dbReference type="GO" id="GO:0016491">
    <property type="term" value="F:oxidoreductase activity"/>
    <property type="evidence" value="ECO:0007669"/>
    <property type="project" value="UniProtKB-KW"/>
</dbReference>
<evidence type="ECO:0000256" key="2">
    <source>
        <dbReference type="SAM" id="MobiDB-lite"/>
    </source>
</evidence>
<accession>A0A3S3Z645</accession>
<reference evidence="4 5" key="1">
    <citation type="submission" date="2018-12" db="EMBL/GenBank/DDBJ databases">
        <authorList>
            <person name="Li F."/>
        </authorList>
    </citation>
    <scope>NUCLEOTIDE SEQUENCE [LARGE SCALE GENOMIC DNA]</scope>
    <source>
        <strain evidence="4 5">11W25H-1</strain>
    </source>
</reference>
<evidence type="ECO:0000256" key="1">
    <source>
        <dbReference type="ARBA" id="ARBA00023002"/>
    </source>
</evidence>